<dbReference type="Gene3D" id="2.70.150.10">
    <property type="entry name" value="Calcium-transporting ATPase, cytoplasmic transduction domain A"/>
    <property type="match status" value="1"/>
</dbReference>
<keyword evidence="8 10" id="KW-1133">Transmembrane helix</keyword>
<evidence type="ECO:0000256" key="3">
    <source>
        <dbReference type="ARBA" id="ARBA00022723"/>
    </source>
</evidence>
<evidence type="ECO:0000256" key="9">
    <source>
        <dbReference type="ARBA" id="ARBA00023136"/>
    </source>
</evidence>
<dbReference type="NCBIfam" id="TIGR01494">
    <property type="entry name" value="ATPase_P-type"/>
    <property type="match status" value="2"/>
</dbReference>
<dbReference type="SFLD" id="SFLDF00027">
    <property type="entry name" value="p-type_atpase"/>
    <property type="match status" value="1"/>
</dbReference>
<evidence type="ECO:0000256" key="7">
    <source>
        <dbReference type="ARBA" id="ARBA00022967"/>
    </source>
</evidence>
<feature type="transmembrane region" description="Helical" evidence="10">
    <location>
        <begin position="304"/>
        <end position="330"/>
    </location>
</feature>
<dbReference type="Gene3D" id="1.20.1110.10">
    <property type="entry name" value="Calcium-transporting ATPase, transmembrane domain"/>
    <property type="match status" value="1"/>
</dbReference>
<keyword evidence="4" id="KW-0547">Nucleotide-binding</keyword>
<evidence type="ECO:0000259" key="13">
    <source>
        <dbReference type="Pfam" id="PF00690"/>
    </source>
</evidence>
<dbReference type="GO" id="GO:0016887">
    <property type="term" value="F:ATP hydrolysis activity"/>
    <property type="evidence" value="ECO:0007669"/>
    <property type="project" value="InterPro"/>
</dbReference>
<reference evidence="14 15" key="2">
    <citation type="submission" date="2016-05" db="EMBL/GenBank/DDBJ databases">
        <title>Lineage-specific infection strategies underlie the spectrum of fungal disease in amphibians.</title>
        <authorList>
            <person name="Cuomo C.A."/>
            <person name="Farrer R.A."/>
            <person name="James T."/>
            <person name="Longcore J."/>
            <person name="Birren B."/>
        </authorList>
    </citation>
    <scope>NUCLEOTIDE SEQUENCE [LARGE SCALE GENOMIC DNA]</scope>
    <source>
        <strain evidence="14 15">JEL423</strain>
    </source>
</reference>
<dbReference type="SFLD" id="SFLDG00002">
    <property type="entry name" value="C1.7:_P-type_atpase_like"/>
    <property type="match status" value="1"/>
</dbReference>
<evidence type="ECO:0000259" key="11">
    <source>
        <dbReference type="Pfam" id="PF00122"/>
    </source>
</evidence>
<dbReference type="SUPFAM" id="SSF81665">
    <property type="entry name" value="Calcium ATPase, transmembrane domain M"/>
    <property type="match status" value="1"/>
</dbReference>
<dbReference type="GO" id="GO:0005388">
    <property type="term" value="F:P-type calcium transporter activity"/>
    <property type="evidence" value="ECO:0007669"/>
    <property type="project" value="TreeGrafter"/>
</dbReference>
<evidence type="ECO:0000256" key="10">
    <source>
        <dbReference type="SAM" id="Phobius"/>
    </source>
</evidence>
<dbReference type="SUPFAM" id="SSF81660">
    <property type="entry name" value="Metal cation-transporting ATPase, ATP-binding domain N"/>
    <property type="match status" value="1"/>
</dbReference>
<keyword evidence="5" id="KW-0067">ATP-binding</keyword>
<dbReference type="PROSITE" id="PS00154">
    <property type="entry name" value="ATPASE_E1_E2"/>
    <property type="match status" value="1"/>
</dbReference>
<dbReference type="InterPro" id="IPR006068">
    <property type="entry name" value="ATPase_P-typ_cation-transptr_C"/>
</dbReference>
<dbReference type="EMBL" id="DS022309">
    <property type="protein sequence ID" value="OAJ43180.1"/>
    <property type="molecule type" value="Genomic_DNA"/>
</dbReference>
<dbReference type="SUPFAM" id="SSF81653">
    <property type="entry name" value="Calcium ATPase, transduction domain A"/>
    <property type="match status" value="1"/>
</dbReference>
<feature type="domain" description="Cation-transporting P-type ATPase N-terminal" evidence="13">
    <location>
        <begin position="98"/>
        <end position="138"/>
    </location>
</feature>
<feature type="transmembrane region" description="Helical" evidence="10">
    <location>
        <begin position="910"/>
        <end position="927"/>
    </location>
</feature>
<keyword evidence="9 10" id="KW-0472">Membrane</keyword>
<accession>A0A177WUR6</accession>
<dbReference type="GO" id="GO:0005886">
    <property type="term" value="C:plasma membrane"/>
    <property type="evidence" value="ECO:0007669"/>
    <property type="project" value="TreeGrafter"/>
</dbReference>
<evidence type="ECO:0000256" key="5">
    <source>
        <dbReference type="ARBA" id="ARBA00022840"/>
    </source>
</evidence>
<dbReference type="GO" id="GO:0005524">
    <property type="term" value="F:ATP binding"/>
    <property type="evidence" value="ECO:0007669"/>
    <property type="project" value="UniProtKB-KW"/>
</dbReference>
<feature type="domain" description="Cation-transporting P-type ATPase C-terminal" evidence="12">
    <location>
        <begin position="816"/>
        <end position="999"/>
    </location>
</feature>
<keyword evidence="7" id="KW-1278">Translocase</keyword>
<sequence>MPNNGRQQGYSPYGLTPIEISHLCDFDRRTDQALLDELNEKYHGVAGVAKHLKTDINTGIQLKSKFHGLHKPSGRTKDTVSPDVFGSPELFVFDDSVRRTVFGENIIPPPKSETILEIVWGTIVEDPILKILIVGAVVVLSLGSATCPSNGWVEGLAIVIAVLIVLCVTAGNDWSKDRKFKKLLLLQTDKRCRVIRGGIRSEISSWDILVGDVIELVVGDEIPADGIFISGNRLVIDESPLTGESMHCKKDATSPFLFSGCHVSEGIGLMLVLSIGVRSSGGKIQSLLNEAQNEETPLQLKLKIVAIFIGKIGVAAGIVTFLGLAIRWAIFLANNTPVALGSCSNNSGFDSSTIARIQSIAEDFVVAITVIVVAVPEGLPLAVTLALSLSMFKMMRDKCFVRHLDASETMGQATTICTDKTGTLTYNRMSVVRILVGDQIYRGEGSGDKGAIPFSSKTLHAPLRALLCEGICLNSTCFIKNDDMLDDATVQPQFVGSPTEGALLMLSRKLGIQYKQIRGQVPLVEEGVWSFNAERKRMSTLIHPPNSNTYRLYTKGASEIILSLCTSIFDTTLLTPVPMKSSDVARIEKTIKQWATEGLRTFALAYKDVADSNLLKQQDDPDTDLVFIALVAIKDPIRKEIPLAVANCQKAGLVVRMVTGDNILTATKIAKECNIFYGNGIALEGPVFRNMSEEERIGVLPRLQVLARCSPNDKFELVSLLRRQGEVVAVTGDGTNDAPALKEADVGFSMGVSGTQIALNASDIVLLDDNFASIVQAIRWGRNVLDTIRKFLQFQLGVNLAAIIVTFVGAITVGQSPLSTVQLLWVNLIMDSFGALALASDEPDDDILNKPPQSRKHSIISVSMIEYIFVQTIYQVVCLLVLLFMIDAWAPASSVVHPPEDLAEYPSKRARTILFTTFICMQITNLICARQLNNELNIFAGFFRNRIFLGILAIILIIQIAAVTVGYSLFNATHLDLNEWLICIIISLVNLPIVFIARLVSKMYHSFDHGNYRRVGLDAQTNEPKKIIDMDEDIPPKHTAITITPNRIQKTAEDFDSMTSKSQPVQVGLDSEQNVVAEPVKDMTHTRAMSNDIHENNESDLVHTSSRVEKVHTIQIDAPLVSKAKFMASVESVHSQWSRESETKQ</sequence>
<feature type="transmembrane region" description="Helical" evidence="10">
    <location>
        <begin position="796"/>
        <end position="814"/>
    </location>
</feature>
<dbReference type="InterPro" id="IPR059000">
    <property type="entry name" value="ATPase_P-type_domA"/>
</dbReference>
<dbReference type="PANTHER" id="PTHR24093:SF369">
    <property type="entry name" value="CALCIUM-TRANSPORTING ATPASE"/>
    <property type="match status" value="1"/>
</dbReference>
<dbReference type="Pfam" id="PF00122">
    <property type="entry name" value="E1-E2_ATPase"/>
    <property type="match status" value="1"/>
</dbReference>
<feature type="transmembrane region" description="Helical" evidence="10">
    <location>
        <begin position="859"/>
        <end position="890"/>
    </location>
</feature>
<reference evidence="14 15" key="1">
    <citation type="submission" date="2006-10" db="EMBL/GenBank/DDBJ databases">
        <title>The Genome Sequence of Batrachochytrium dendrobatidis JEL423.</title>
        <authorList>
            <consortium name="The Broad Institute Genome Sequencing Platform"/>
            <person name="Birren B."/>
            <person name="Lander E."/>
            <person name="Galagan J."/>
            <person name="Cuomo C."/>
            <person name="Devon K."/>
            <person name="Jaffe D."/>
            <person name="Butler J."/>
            <person name="Alvarez P."/>
            <person name="Gnerre S."/>
            <person name="Grabherr M."/>
            <person name="Kleber M."/>
            <person name="Mauceli E."/>
            <person name="Brockman W."/>
            <person name="Young S."/>
            <person name="LaButti K."/>
            <person name="Sykes S."/>
            <person name="DeCaprio D."/>
            <person name="Crawford M."/>
            <person name="Koehrsen M."/>
            <person name="Engels R."/>
            <person name="Montgomery P."/>
            <person name="Pearson M."/>
            <person name="Howarth C."/>
            <person name="Larson L."/>
            <person name="White J."/>
            <person name="O'Leary S."/>
            <person name="Kodira C."/>
            <person name="Zeng Q."/>
            <person name="Yandava C."/>
            <person name="Alvarado L."/>
            <person name="Longcore J."/>
            <person name="James T."/>
        </authorList>
    </citation>
    <scope>NUCLEOTIDE SEQUENCE [LARGE SCALE GENOMIC DNA]</scope>
    <source>
        <strain evidence="14 15">JEL423</strain>
    </source>
</reference>
<proteinExistence type="predicted"/>
<keyword evidence="6" id="KW-0460">Magnesium</keyword>
<evidence type="ECO:0000259" key="12">
    <source>
        <dbReference type="Pfam" id="PF00689"/>
    </source>
</evidence>
<keyword evidence="2 10" id="KW-0812">Transmembrane</keyword>
<dbReference type="InterPro" id="IPR008250">
    <property type="entry name" value="ATPase_P-typ_transduc_dom_A_sf"/>
</dbReference>
<dbReference type="Pfam" id="PF13246">
    <property type="entry name" value="Cation_ATPase"/>
    <property type="match status" value="1"/>
</dbReference>
<dbReference type="Gene3D" id="3.40.50.1000">
    <property type="entry name" value="HAD superfamily/HAD-like"/>
    <property type="match status" value="1"/>
</dbReference>
<dbReference type="InterPro" id="IPR023299">
    <property type="entry name" value="ATPase_P-typ_cyto_dom_N"/>
</dbReference>
<dbReference type="InterPro" id="IPR044492">
    <property type="entry name" value="P_typ_ATPase_HD_dom"/>
</dbReference>
<feature type="transmembrane region" description="Helical" evidence="10">
    <location>
        <begin position="364"/>
        <end position="392"/>
    </location>
</feature>
<keyword evidence="3" id="KW-0479">Metal-binding</keyword>
<dbReference type="PRINTS" id="PR00119">
    <property type="entry name" value="CATATPASE"/>
</dbReference>
<evidence type="ECO:0000256" key="8">
    <source>
        <dbReference type="ARBA" id="ARBA00022989"/>
    </source>
</evidence>
<dbReference type="PRINTS" id="PR00120">
    <property type="entry name" value="HATPASE"/>
</dbReference>
<evidence type="ECO:0000256" key="4">
    <source>
        <dbReference type="ARBA" id="ARBA00022741"/>
    </source>
</evidence>
<dbReference type="FunFam" id="3.40.1110.10:FF:000164">
    <property type="entry name" value="Calcium-transporting ATPase"/>
    <property type="match status" value="1"/>
</dbReference>
<evidence type="ECO:0000256" key="2">
    <source>
        <dbReference type="ARBA" id="ARBA00022692"/>
    </source>
</evidence>
<dbReference type="InterPro" id="IPR004014">
    <property type="entry name" value="ATPase_P-typ_cation-transptr_N"/>
</dbReference>
<dbReference type="SUPFAM" id="SSF56784">
    <property type="entry name" value="HAD-like"/>
    <property type="match status" value="1"/>
</dbReference>
<comment type="subcellular location">
    <subcellularLocation>
        <location evidence="1">Endomembrane system</location>
        <topology evidence="1">Multi-pass membrane protein</topology>
    </subcellularLocation>
</comment>
<dbReference type="eggNOG" id="KOG0204">
    <property type="taxonomic scope" value="Eukaryota"/>
</dbReference>
<feature type="domain" description="P-type ATPase A" evidence="11">
    <location>
        <begin position="189"/>
        <end position="288"/>
    </location>
</feature>
<name>A0A177WUR6_BATDL</name>
<dbReference type="SFLD" id="SFLDS00003">
    <property type="entry name" value="Haloacid_Dehalogenase"/>
    <property type="match status" value="1"/>
</dbReference>
<organism evidence="14 15">
    <name type="scientific">Batrachochytrium dendrobatidis (strain JEL423)</name>
    <dbReference type="NCBI Taxonomy" id="403673"/>
    <lineage>
        <taxon>Eukaryota</taxon>
        <taxon>Fungi</taxon>
        <taxon>Fungi incertae sedis</taxon>
        <taxon>Chytridiomycota</taxon>
        <taxon>Chytridiomycota incertae sedis</taxon>
        <taxon>Chytridiomycetes</taxon>
        <taxon>Rhizophydiales</taxon>
        <taxon>Rhizophydiales incertae sedis</taxon>
        <taxon>Batrachochytrium</taxon>
    </lineage>
</organism>
<feature type="transmembrane region" description="Helical" evidence="10">
    <location>
        <begin position="128"/>
        <end position="146"/>
    </location>
</feature>
<evidence type="ECO:0000313" key="14">
    <source>
        <dbReference type="EMBL" id="OAJ43180.1"/>
    </source>
</evidence>
<dbReference type="Gene3D" id="3.40.1110.10">
    <property type="entry name" value="Calcium-transporting ATPase, cytoplasmic domain N"/>
    <property type="match status" value="1"/>
</dbReference>
<protein>
    <submittedName>
        <fullName evidence="14">Calcium-translocating P-type ATPase, PMCA-type</fullName>
    </submittedName>
</protein>
<dbReference type="InterPro" id="IPR023298">
    <property type="entry name" value="ATPase_P-typ_TM_dom_sf"/>
</dbReference>
<feature type="transmembrane region" description="Helical" evidence="10">
    <location>
        <begin position="152"/>
        <end position="172"/>
    </location>
</feature>
<feature type="transmembrane region" description="Helical" evidence="10">
    <location>
        <begin position="979"/>
        <end position="1000"/>
    </location>
</feature>
<dbReference type="PANTHER" id="PTHR24093">
    <property type="entry name" value="CATION TRANSPORTING ATPASE"/>
    <property type="match status" value="1"/>
</dbReference>
<dbReference type="GO" id="GO:0012505">
    <property type="term" value="C:endomembrane system"/>
    <property type="evidence" value="ECO:0007669"/>
    <property type="project" value="UniProtKB-SubCell"/>
</dbReference>
<dbReference type="VEuPathDB" id="FungiDB:BDEG_26560"/>
<evidence type="ECO:0000313" key="15">
    <source>
        <dbReference type="Proteomes" id="UP000077115"/>
    </source>
</evidence>
<feature type="transmembrane region" description="Helical" evidence="10">
    <location>
        <begin position="947"/>
        <end position="967"/>
    </location>
</feature>
<dbReference type="InterPro" id="IPR023214">
    <property type="entry name" value="HAD_sf"/>
</dbReference>
<dbReference type="STRING" id="403673.A0A177WUR6"/>
<dbReference type="InterPro" id="IPR018303">
    <property type="entry name" value="ATPase_P-typ_P_site"/>
</dbReference>
<dbReference type="GO" id="GO:0046872">
    <property type="term" value="F:metal ion binding"/>
    <property type="evidence" value="ECO:0007669"/>
    <property type="project" value="UniProtKB-KW"/>
</dbReference>
<dbReference type="AlphaFoldDB" id="A0A177WUR6"/>
<dbReference type="Pfam" id="PF00690">
    <property type="entry name" value="Cation_ATPase_N"/>
    <property type="match status" value="1"/>
</dbReference>
<dbReference type="InterPro" id="IPR001757">
    <property type="entry name" value="P_typ_ATPase"/>
</dbReference>
<dbReference type="InterPro" id="IPR036412">
    <property type="entry name" value="HAD-like_sf"/>
</dbReference>
<evidence type="ECO:0000256" key="1">
    <source>
        <dbReference type="ARBA" id="ARBA00004127"/>
    </source>
</evidence>
<dbReference type="Pfam" id="PF00689">
    <property type="entry name" value="Cation_ATPase_C"/>
    <property type="match status" value="1"/>
</dbReference>
<dbReference type="OrthoDB" id="3352408at2759"/>
<dbReference type="GO" id="GO:0006874">
    <property type="term" value="P:intracellular calcium ion homeostasis"/>
    <property type="evidence" value="ECO:0007669"/>
    <property type="project" value="TreeGrafter"/>
</dbReference>
<evidence type="ECO:0000256" key="6">
    <source>
        <dbReference type="ARBA" id="ARBA00022842"/>
    </source>
</evidence>
<gene>
    <name evidence="14" type="ORF">BDEG_26560</name>
</gene>
<dbReference type="Proteomes" id="UP000077115">
    <property type="component" value="Unassembled WGS sequence"/>
</dbReference>